<dbReference type="Gene3D" id="2.130.10.10">
    <property type="entry name" value="YVTN repeat-like/Quinoprotein amine dehydrogenase"/>
    <property type="match status" value="1"/>
</dbReference>
<keyword evidence="2" id="KW-1185">Reference proteome</keyword>
<evidence type="ECO:0000313" key="2">
    <source>
        <dbReference type="Proteomes" id="UP001596074"/>
    </source>
</evidence>
<dbReference type="InterPro" id="IPR011047">
    <property type="entry name" value="Quinoprotein_ADH-like_sf"/>
</dbReference>
<gene>
    <name evidence="1" type="ORF">ACFPZN_22625</name>
</gene>
<dbReference type="InterPro" id="IPR015943">
    <property type="entry name" value="WD40/YVTN_repeat-like_dom_sf"/>
</dbReference>
<dbReference type="EMBL" id="JBHSON010000031">
    <property type="protein sequence ID" value="MFC5748425.1"/>
    <property type="molecule type" value="Genomic_DNA"/>
</dbReference>
<sequence length="770" mass="81625">MRPGRWAAARLVRRAADEGGPHLAALERRAGAGGPARALVVELATAERHLDHPLRAWSRDWIARAWARDRDPGLRAVVREHGLIAAGGGARWTTAALHGRLLARWDAEAGPAVPALLADADEEVCEGARRACADAVEPALGALWLEVEKSPGPEHKTLLDALLRNPHPLDDLTVAWAWSSWIRAPSPRLWAFLRDRGQAAPRSGGVPAWRLSRLALGTAPPEELCQGVLADGTPEHVRQIAVRICVERGLVPADPVVRAAFLLIVKRYGEYRAHDPDGTLLAAAYAGASAGLRARVRSAVAAAGELDLVRVLIGTAPARAMSVRERGFLADRLAAEQAWPELWRLARDLPLAEALNALRPVGGWCPPGLPPEEFARLRSMPPDRVAAALASLDVRGPVLPESGLRVSACALSPDGTRLAAAGRAEDAAVIVEYALPEREVIARHQVDPFDGRGTPVHTGDAVIVIEGSTESLTGRVIGKPVRYGGGGGERTILFGDTIQGLAAAPDGGLVAVGPDRLHLLAPPYQAPRRTVRFTDLGLASVAPFAVVVEWSTGMIALGGTEPAVLDAAAGTVIARGSAAPGRAVQVAFASPSRLVTVDTDGSVTGWRLADGTLRPERTVKHGRYGEGLAVLPGQGRVWAGQGTHFLDLSTLEKTGPPPGFPAKPHSVWAAPRGGHFAVQHRAHPSEEEYVEVHGTYRDSAGRMLDRPLGDAVPDDLARLDTLLASGRYAGDVAELLALLRILLEQRYGSEVALGAAVFLGDETDIAIRSR</sequence>
<protein>
    <recommendedName>
        <fullName evidence="3">WD40 repeat domain-containing protein</fullName>
    </recommendedName>
</protein>
<proteinExistence type="predicted"/>
<evidence type="ECO:0000313" key="1">
    <source>
        <dbReference type="EMBL" id="MFC5748425.1"/>
    </source>
</evidence>
<evidence type="ECO:0008006" key="3">
    <source>
        <dbReference type="Google" id="ProtNLM"/>
    </source>
</evidence>
<organism evidence="1 2">
    <name type="scientific">Actinomadura rugatobispora</name>
    <dbReference type="NCBI Taxonomy" id="1994"/>
    <lineage>
        <taxon>Bacteria</taxon>
        <taxon>Bacillati</taxon>
        <taxon>Actinomycetota</taxon>
        <taxon>Actinomycetes</taxon>
        <taxon>Streptosporangiales</taxon>
        <taxon>Thermomonosporaceae</taxon>
        <taxon>Actinomadura</taxon>
    </lineage>
</organism>
<comment type="caution">
    <text evidence="1">The sequence shown here is derived from an EMBL/GenBank/DDBJ whole genome shotgun (WGS) entry which is preliminary data.</text>
</comment>
<dbReference type="Proteomes" id="UP001596074">
    <property type="component" value="Unassembled WGS sequence"/>
</dbReference>
<dbReference type="RefSeq" id="WP_378284085.1">
    <property type="nucleotide sequence ID" value="NZ_JBHSON010000031.1"/>
</dbReference>
<name>A0ABW1A5B3_9ACTN</name>
<accession>A0ABW1A5B3</accession>
<reference evidence="2" key="1">
    <citation type="journal article" date="2019" name="Int. J. Syst. Evol. Microbiol.">
        <title>The Global Catalogue of Microorganisms (GCM) 10K type strain sequencing project: providing services to taxonomists for standard genome sequencing and annotation.</title>
        <authorList>
            <consortium name="The Broad Institute Genomics Platform"/>
            <consortium name="The Broad Institute Genome Sequencing Center for Infectious Disease"/>
            <person name="Wu L."/>
            <person name="Ma J."/>
        </authorList>
    </citation>
    <scope>NUCLEOTIDE SEQUENCE [LARGE SCALE GENOMIC DNA]</scope>
    <source>
        <strain evidence="2">KCTC 42087</strain>
    </source>
</reference>
<dbReference type="SUPFAM" id="SSF50998">
    <property type="entry name" value="Quinoprotein alcohol dehydrogenase-like"/>
    <property type="match status" value="1"/>
</dbReference>